<accession>A0ABZ2MJ87</accession>
<dbReference type="NCBIfam" id="TIGR03544">
    <property type="entry name" value="DivI1A_domain"/>
    <property type="match status" value="1"/>
</dbReference>
<dbReference type="EMBL" id="CP144913">
    <property type="protein sequence ID" value="WXB77131.1"/>
    <property type="molecule type" value="Genomic_DNA"/>
</dbReference>
<dbReference type="InterPro" id="IPR019933">
    <property type="entry name" value="DivIVA_domain"/>
</dbReference>
<organism evidence="1 2">
    <name type="scientific">Janibacter alittae</name>
    <dbReference type="NCBI Taxonomy" id="3115209"/>
    <lineage>
        <taxon>Bacteria</taxon>
        <taxon>Bacillati</taxon>
        <taxon>Actinomycetota</taxon>
        <taxon>Actinomycetes</taxon>
        <taxon>Micrococcales</taxon>
        <taxon>Intrasporangiaceae</taxon>
        <taxon>Janibacter</taxon>
    </lineage>
</organism>
<name>A0ABZ2MJ87_9MICO</name>
<gene>
    <name evidence="1" type="ORF">V1351_03450</name>
</gene>
<protein>
    <submittedName>
        <fullName evidence="1">DivIVA domain-containing protein</fullName>
    </submittedName>
</protein>
<dbReference type="RefSeq" id="WP_338750736.1">
    <property type="nucleotide sequence ID" value="NZ_CP144913.1"/>
</dbReference>
<proteinExistence type="predicted"/>
<evidence type="ECO:0000313" key="1">
    <source>
        <dbReference type="EMBL" id="WXB77131.1"/>
    </source>
</evidence>
<evidence type="ECO:0000313" key="2">
    <source>
        <dbReference type="Proteomes" id="UP001382727"/>
    </source>
</evidence>
<keyword evidence="2" id="KW-1185">Reference proteome</keyword>
<dbReference type="Gene3D" id="6.10.250.660">
    <property type="match status" value="1"/>
</dbReference>
<reference evidence="1 2" key="1">
    <citation type="submission" date="2024-02" db="EMBL/GenBank/DDBJ databases">
        <title>Janibacter sp. nov., isolated from gut of marine sandworm.</title>
        <authorList>
            <person name="Kim B."/>
            <person name="Jun M.O."/>
            <person name="Shin N.-R."/>
        </authorList>
    </citation>
    <scope>NUCLEOTIDE SEQUENCE [LARGE SCALE GENOMIC DNA]</scope>
    <source>
        <strain evidence="1 2">A1S7</strain>
    </source>
</reference>
<sequence>MIWVLLILVAVLVVVATAAVVAGRFTPDPMADPVTSTPHHGLPAGTVRAGDVADVTFDTALRGYRMDQVDDVIDRLQQRIAELEGEGRDPLRPD</sequence>
<dbReference type="Proteomes" id="UP001382727">
    <property type="component" value="Chromosome"/>
</dbReference>